<gene>
    <name evidence="6" type="ORF">POCULU_LOCUS3341</name>
</gene>
<dbReference type="PANTHER" id="PTHR14742:SF0">
    <property type="entry name" value="RIBONUCLEASE P PROTEIN SUBUNIT P21"/>
    <property type="match status" value="1"/>
</dbReference>
<dbReference type="GO" id="GO:0046872">
    <property type="term" value="F:metal ion binding"/>
    <property type="evidence" value="ECO:0007669"/>
    <property type="project" value="UniProtKB-KW"/>
</dbReference>
<feature type="compositionally biased region" description="Polar residues" evidence="5">
    <location>
        <begin position="179"/>
        <end position="193"/>
    </location>
</feature>
<feature type="region of interest" description="Disordered" evidence="5">
    <location>
        <begin position="159"/>
        <end position="234"/>
    </location>
</feature>
<feature type="compositionally biased region" description="Basic and acidic residues" evidence="5">
    <location>
        <begin position="167"/>
        <end position="177"/>
    </location>
</feature>
<keyword evidence="3" id="KW-0862">Zinc</keyword>
<dbReference type="PANTHER" id="PTHR14742">
    <property type="entry name" value="RIBONUCLEASE P SUBUNIT P21"/>
    <property type="match status" value="1"/>
</dbReference>
<dbReference type="InterPro" id="IPR007175">
    <property type="entry name" value="Rpr2/Snm1/Rpp21"/>
</dbReference>
<keyword evidence="1" id="KW-0819">tRNA processing</keyword>
<keyword evidence="2" id="KW-0479">Metal-binding</keyword>
<reference evidence="6" key="1">
    <citation type="submission" date="2021-06" db="EMBL/GenBank/DDBJ databases">
        <authorList>
            <person name="Kallberg Y."/>
            <person name="Tangrot J."/>
            <person name="Rosling A."/>
        </authorList>
    </citation>
    <scope>NUCLEOTIDE SEQUENCE</scope>
    <source>
        <strain evidence="6">IA702</strain>
    </source>
</reference>
<dbReference type="EMBL" id="CAJVPJ010000362">
    <property type="protein sequence ID" value="CAG8516343.1"/>
    <property type="molecule type" value="Genomic_DNA"/>
</dbReference>
<protein>
    <submittedName>
        <fullName evidence="6">2705_t:CDS:1</fullName>
    </submittedName>
</protein>
<proteinExistence type="inferred from homology"/>
<evidence type="ECO:0000256" key="4">
    <source>
        <dbReference type="ARBA" id="ARBA00038402"/>
    </source>
</evidence>
<comment type="similarity">
    <text evidence="4">Belongs to the eukaryotic/archaeal RNase P protein component 4 family.</text>
</comment>
<organism evidence="6 7">
    <name type="scientific">Paraglomus occultum</name>
    <dbReference type="NCBI Taxonomy" id="144539"/>
    <lineage>
        <taxon>Eukaryota</taxon>
        <taxon>Fungi</taxon>
        <taxon>Fungi incertae sedis</taxon>
        <taxon>Mucoromycota</taxon>
        <taxon>Glomeromycotina</taxon>
        <taxon>Glomeromycetes</taxon>
        <taxon>Paraglomerales</taxon>
        <taxon>Paraglomeraceae</taxon>
        <taxon>Paraglomus</taxon>
    </lineage>
</organism>
<dbReference type="GO" id="GO:0008033">
    <property type="term" value="P:tRNA processing"/>
    <property type="evidence" value="ECO:0007669"/>
    <property type="project" value="UniProtKB-KW"/>
</dbReference>
<evidence type="ECO:0000256" key="3">
    <source>
        <dbReference type="ARBA" id="ARBA00022833"/>
    </source>
</evidence>
<accession>A0A9N9F899</accession>
<evidence type="ECO:0000256" key="5">
    <source>
        <dbReference type="SAM" id="MobiDB-lite"/>
    </source>
</evidence>
<dbReference type="Proteomes" id="UP000789572">
    <property type="component" value="Unassembled WGS sequence"/>
</dbReference>
<dbReference type="AlphaFoldDB" id="A0A9N9F899"/>
<evidence type="ECO:0000256" key="2">
    <source>
        <dbReference type="ARBA" id="ARBA00022723"/>
    </source>
</evidence>
<name>A0A9N9F899_9GLOM</name>
<dbReference type="Pfam" id="PF04032">
    <property type="entry name" value="Rpr2"/>
    <property type="match status" value="1"/>
</dbReference>
<sequence length="244" mass="27595">MTSQETSAHLQFLWSASHTVLSTVPSLSAFYLSRFNQIAVEKNLKLAGAIKRVYCNYCGTIFVPGLNSQVSIEKDRRRRNKRRKVKTQFDPTTSTVLESVETSSHPTSLKECVSINKTKPSDTAHRIHYETLNYNTDNTRSRNYVSYFCRICKTETRIHGSARHSPRQTDKPDERQAEISVNTSSNKRSSLVQRNIAHGTKVKRKKQKLDLQRLLANNEKKEGGRGSDGDKGASLSLTDFLSSL</sequence>
<feature type="compositionally biased region" description="Basic and acidic residues" evidence="5">
    <location>
        <begin position="218"/>
        <end position="231"/>
    </location>
</feature>
<comment type="caution">
    <text evidence="6">The sequence shown here is derived from an EMBL/GenBank/DDBJ whole genome shotgun (WGS) entry which is preliminary data.</text>
</comment>
<evidence type="ECO:0000256" key="1">
    <source>
        <dbReference type="ARBA" id="ARBA00022694"/>
    </source>
</evidence>
<dbReference type="OrthoDB" id="438080at2759"/>
<evidence type="ECO:0000313" key="6">
    <source>
        <dbReference type="EMBL" id="CAG8516343.1"/>
    </source>
</evidence>
<keyword evidence="7" id="KW-1185">Reference proteome</keyword>
<dbReference type="GO" id="GO:0005655">
    <property type="term" value="C:nucleolar ribonuclease P complex"/>
    <property type="evidence" value="ECO:0007669"/>
    <property type="project" value="TreeGrafter"/>
</dbReference>
<evidence type="ECO:0000313" key="7">
    <source>
        <dbReference type="Proteomes" id="UP000789572"/>
    </source>
</evidence>